<keyword evidence="2" id="KW-1185">Reference proteome</keyword>
<accession>A0ACC2I4X6</accession>
<name>A0ACC2I4X6_9PLEO</name>
<protein>
    <submittedName>
        <fullName evidence="1">Uncharacterized protein</fullName>
    </submittedName>
</protein>
<proteinExistence type="predicted"/>
<sequence length="1853" mass="206169">MPESALGDAYDTYVKVDLSDSSSPPKTSYLVPPPPTTSSHTVTPGYAFAIPVSEIYSLLVRPPSLGWWFGSVVVNTRAGDSFPALFFHDSECQSTILQRKKLAKETFDPFGDGGGMFWGGDEVLRWLKRYVTVERSGADPSIYLIEPTEDDKQSFGKNAPGSAKKDKDGEASSAQASGKRDGGMDPVTKALKEARWNILEKLSQVTTFTRKTAQAVADNPKIPPQVRRLIQNPEVQTLQDEFDSARIYLARWAMGIAEQSERERNQRIWTAKDVLAMEQGDLGDFEILDMDKMTMADRRKPVTLEEWKGFFDNTGHLQLTPDEVKERIFHGGLHPDDGVRKEAWLFLLGVYDWDSNDEERRANLNSRRDEYIRLKGAWWERMVEGQQTEEQAEWWKEQKNRIEKDVHRTDRTIPIFEGEDIPHPDPDSPFADVGTNVHLEQMKDMLLTYNEYNKDLGYVQGMSDLLAPIYAVMQDDAIAFWGFVGFMDRMERNFLRDQSGMRMQLMTLDHLVQLMDPKLYLHLQSADSTNFFFFFRMLLVWYKREFEWADVLRLWESLWTDYYSSNFHIFIALAILEKHRDVIMAHLKHFDEVLKYVNELSGTMDLESTLVRAESLFRRFQRTVETVDKKGNFPSAPQARQRKQAAVIASGPGPMPKSQESDAQASSSGTDKGKQASTDDNAEGKVISPELRSLLSRKVEVLTKEDVAKKGGGVGSSIKVRITTRRIKRSYFTFALPTSELTLLVPPSAPFTSASNMPMEYMKRLLNSPSKYPSHNQPLRASRQPWTQRFRKPWPSKPQPVRAVQLAVAEPKTIRSGKHLHRHRQRKHHRHCSKMSPFSGPWSRDLATLQKSISSIPSDHKSSFTSVSNDSLDIFCDPEALHVWETDSDIDSMLQLTSVLAKLCNLGDTESKDDAKGMKGGMVIIAEEDKKRGHFGRLCQLVEHLKGETGSKHLEGKVCSYANASILVVHGWDYSPISSNPGSHDVERVVKRVSTTLQRALSASKTHRIVWHHGAIISPLLSFINTTTPSLRNAIAGISVADSLHLTTSVKPSAAGRSNTLPDLERLHSYAKKLNIPVLFLDSSTQGITSPYLATYMYFFAYYIHTFLPDSLTRSHLHAAQDELITFAFRLRGASEQRYGSEVVSVVKKHLEPRSKIWARRCIDPRSYEKGKCQAAGEEREVHHAVHLADAPFSLFKASYRAGDGSIAAFARLAVGPASPAVAVKEVFVAAPVDISFSTSRLRAHHPSNFHIMLPKPSVTDDNIANHIQGLMMGVLECVRQEHGNPTFSSNEKQMWKDVVKACSWALRGCDGKMPKKTAEKVKFVQDKLTKGTWGYVVGAPGDEAKTVPTGDGSGAASANAAAHVALKEAGSGLQNTYSQGYGQQQMSMTNGYASHGQQGMMNLPVPSQATYHPQPPQPYAQDYQQGGRGTMAPAAYNHGHANRYGHGQAGGYGHGVPPPEYGHAQHMPGSYPPTPYQELTASLNSLGPLAWVKLSEEQVCFTIIPEQGTQVWAVLSIDAIFETILVQSAASNVINLEVPLTSLNRALKSALNATSAQIRLTKKDNMPVLALTIVTTTSSNSYSAFPTAGSNNDDGFDAPFDNAFGGNRETVVTQEIPVRVLAPDTVANLHEPHTREPDVHIILPPLMQLKSISDRFTKLALADTKSGSGTTGSRTRLEVSANMHGCLKMSIKTDAMSISSVWTDLSNPELDPAQIAGGENGLAVHPSTRMKQLGSADGRSEEGWATVRIDGRDWGKVMSVGRLGGRVIACFCHEHALILYVYLPNDNGDDESVLTVRMQFRISLDRAKTDMFAVLCQLIQRIMRDDTERHLYGSRKATTQHKVANNDVLSGL</sequence>
<dbReference type="EMBL" id="JAPHNI010000551">
    <property type="protein sequence ID" value="KAJ8109953.1"/>
    <property type="molecule type" value="Genomic_DNA"/>
</dbReference>
<organism evidence="1 2">
    <name type="scientific">Boeremia exigua</name>
    <dbReference type="NCBI Taxonomy" id="749465"/>
    <lineage>
        <taxon>Eukaryota</taxon>
        <taxon>Fungi</taxon>
        <taxon>Dikarya</taxon>
        <taxon>Ascomycota</taxon>
        <taxon>Pezizomycotina</taxon>
        <taxon>Dothideomycetes</taxon>
        <taxon>Pleosporomycetidae</taxon>
        <taxon>Pleosporales</taxon>
        <taxon>Pleosporineae</taxon>
        <taxon>Didymellaceae</taxon>
        <taxon>Boeremia</taxon>
    </lineage>
</organism>
<gene>
    <name evidence="1" type="ORF">OPT61_g7072</name>
</gene>
<comment type="caution">
    <text evidence="1">The sequence shown here is derived from an EMBL/GenBank/DDBJ whole genome shotgun (WGS) entry which is preliminary data.</text>
</comment>
<dbReference type="Proteomes" id="UP001153331">
    <property type="component" value="Unassembled WGS sequence"/>
</dbReference>
<reference evidence="1" key="1">
    <citation type="submission" date="2022-11" db="EMBL/GenBank/DDBJ databases">
        <title>Genome Sequence of Boeremia exigua.</title>
        <authorList>
            <person name="Buettner E."/>
        </authorList>
    </citation>
    <scope>NUCLEOTIDE SEQUENCE</scope>
    <source>
        <strain evidence="1">CU02</strain>
    </source>
</reference>
<evidence type="ECO:0000313" key="1">
    <source>
        <dbReference type="EMBL" id="KAJ8109953.1"/>
    </source>
</evidence>
<evidence type="ECO:0000313" key="2">
    <source>
        <dbReference type="Proteomes" id="UP001153331"/>
    </source>
</evidence>